<dbReference type="CDD" id="cd01301">
    <property type="entry name" value="rDP_like"/>
    <property type="match status" value="1"/>
</dbReference>
<keyword evidence="1" id="KW-0482">Metalloprotease</keyword>
<keyword evidence="1" id="KW-0862">Zinc</keyword>
<proteinExistence type="inferred from homology"/>
<keyword evidence="1" id="KW-0472">Membrane</keyword>
<dbReference type="EC" id="3.4.13.19" evidence="1"/>
<dbReference type="InterPro" id="IPR008257">
    <property type="entry name" value="Pept_M19"/>
</dbReference>
<dbReference type="GO" id="GO:0098552">
    <property type="term" value="C:side of membrane"/>
    <property type="evidence" value="ECO:0007669"/>
    <property type="project" value="UniProtKB-KW"/>
</dbReference>
<dbReference type="PROSITE" id="PS00869">
    <property type="entry name" value="RENAL_DIPEPTIDASE_1"/>
    <property type="match status" value="1"/>
</dbReference>
<feature type="signal peptide" evidence="1">
    <location>
        <begin position="1"/>
        <end position="19"/>
    </location>
</feature>
<comment type="similarity">
    <text evidence="1">Belongs to the metallo-dependent hydrolases superfamily. Peptidase M19 family.</text>
</comment>
<dbReference type="GO" id="GO:0006508">
    <property type="term" value="P:proteolysis"/>
    <property type="evidence" value="ECO:0007669"/>
    <property type="project" value="UniProtKB-KW"/>
</dbReference>
<sequence>MKLYFILLTLLIATEKIHSSRYHRSVDPLAYKNYLPKANAILDRVPLIDGHNDLPWTLRNYANNQVGILNITDLTNVEPWASSSSSHTDVIRLRQGKVGAQFWAAYVGCTTQYKDAVTKTWEQIDVVHRLVDANPDTFEFVTSAQGIEDAFRRGKIGSLIGVEGGHSIDSSLSVLRMMYDMGVRYMTLTHACPTPWADNSQLDNAGGVPVSNGLSAFGKIVVKEMNRLGMLLDLSHISRKTMKDALETSVAPVIFSHSSAYSVCNNTRNVPDDVLRLVAQKKGVVMVNFYSDFVTCGISKATIEDVANHMDHIRNIAGADYIGIGADYNGVTRVPEGLEDVSKYPDLFALLLSRGWTENELEKVAGLNLLRVFREAEAVRNQMAVDGVKPFDDWIPQTDMPAESQPCNTGDYGNKTNPIVGNAAVRIELSSFSFFTLILYYVIPRFSLSPK</sequence>
<reference evidence="2" key="1">
    <citation type="submission" date="2015-10" db="EMBL/GenBank/DDBJ databases">
        <title>EvidentialGene: Evidence-directed Construction of Complete mRNA Transcriptomes without Genomes.</title>
        <authorList>
            <person name="Gilbert D.G."/>
        </authorList>
    </citation>
    <scope>NUCLEOTIDE SEQUENCE</scope>
</reference>
<dbReference type="FunFam" id="3.20.20.140:FF:000030">
    <property type="entry name" value="Dipeptidase"/>
    <property type="match status" value="1"/>
</dbReference>
<evidence type="ECO:0000313" key="2">
    <source>
        <dbReference type="EMBL" id="JAN08780.1"/>
    </source>
</evidence>
<dbReference type="GO" id="GO:0070573">
    <property type="term" value="F:metallodipeptidase activity"/>
    <property type="evidence" value="ECO:0007669"/>
    <property type="project" value="InterPro"/>
</dbReference>
<dbReference type="InterPro" id="IPR032466">
    <property type="entry name" value="Metal_Hydrolase"/>
</dbReference>
<keyword evidence="1" id="KW-0479">Metal-binding</keyword>
<keyword evidence="1" id="KW-0449">Lipoprotein</keyword>
<dbReference type="OrthoDB" id="445695at2759"/>
<protein>
    <recommendedName>
        <fullName evidence="1">Dipeptidase</fullName>
        <ecNumber evidence="1">3.4.13.19</ecNumber>
    </recommendedName>
</protein>
<dbReference type="PROSITE" id="PS51365">
    <property type="entry name" value="RENAL_DIPEPTIDASE_2"/>
    <property type="match status" value="1"/>
</dbReference>
<dbReference type="EMBL" id="GDIQ01085957">
    <property type="protein sequence ID" value="JAN08780.1"/>
    <property type="molecule type" value="Transcribed_RNA"/>
</dbReference>
<accession>A0A0P5ENY4</accession>
<dbReference type="Pfam" id="PF01244">
    <property type="entry name" value="Peptidase_M19"/>
    <property type="match status" value="1"/>
</dbReference>
<organism evidence="2">
    <name type="scientific">Daphnia magna</name>
    <dbReference type="NCBI Taxonomy" id="35525"/>
    <lineage>
        <taxon>Eukaryota</taxon>
        <taxon>Metazoa</taxon>
        <taxon>Ecdysozoa</taxon>
        <taxon>Arthropoda</taxon>
        <taxon>Crustacea</taxon>
        <taxon>Branchiopoda</taxon>
        <taxon>Diplostraca</taxon>
        <taxon>Cladocera</taxon>
        <taxon>Anomopoda</taxon>
        <taxon>Daphniidae</taxon>
        <taxon>Daphnia</taxon>
    </lineage>
</organism>
<keyword evidence="1" id="KW-0224">Dipeptidase</keyword>
<dbReference type="PANTHER" id="PTHR10443">
    <property type="entry name" value="MICROSOMAL DIPEPTIDASE"/>
    <property type="match status" value="1"/>
</dbReference>
<keyword evidence="1" id="KW-1015">Disulfide bond</keyword>
<comment type="cofactor">
    <cofactor evidence="1">
        <name>Zn(2+)</name>
        <dbReference type="ChEBI" id="CHEBI:29105"/>
    </cofactor>
</comment>
<comment type="catalytic activity">
    <reaction evidence="1">
        <text>an L-aminoacyl-L-amino acid + H2O = 2 an L-alpha-amino acid</text>
        <dbReference type="Rhea" id="RHEA:48940"/>
        <dbReference type="ChEBI" id="CHEBI:15377"/>
        <dbReference type="ChEBI" id="CHEBI:59869"/>
        <dbReference type="ChEBI" id="CHEBI:77460"/>
        <dbReference type="EC" id="3.4.13.19"/>
    </reaction>
</comment>
<keyword evidence="1" id="KW-0336">GPI-anchor</keyword>
<dbReference type="InterPro" id="IPR000180">
    <property type="entry name" value="Dipep_AS"/>
</dbReference>
<keyword evidence="1" id="KW-0325">Glycoprotein</keyword>
<comment type="subunit">
    <text evidence="1">Homodimer; disulfide-linked.</text>
</comment>
<dbReference type="AlphaFoldDB" id="A0A0P5ENY4"/>
<comment type="subcellular location">
    <subcellularLocation>
        <location evidence="1">Membrane</location>
        <topology evidence="1">Lipid-anchor</topology>
        <topology evidence="1">GPI-anchor</topology>
    </subcellularLocation>
</comment>
<name>A0A0P5ENY4_9CRUS</name>
<keyword evidence="1" id="KW-0645">Protease</keyword>
<dbReference type="SUPFAM" id="SSF51556">
    <property type="entry name" value="Metallo-dependent hydrolases"/>
    <property type="match status" value="1"/>
</dbReference>
<feature type="chain" id="PRO_5007355582" description="Dipeptidase" evidence="1">
    <location>
        <begin position="20"/>
        <end position="451"/>
    </location>
</feature>
<keyword evidence="1" id="KW-0732">Signal</keyword>
<keyword evidence="1" id="KW-0378">Hydrolase</keyword>
<dbReference type="GO" id="GO:0046872">
    <property type="term" value="F:metal ion binding"/>
    <property type="evidence" value="ECO:0007669"/>
    <property type="project" value="UniProtKB-UniRule"/>
</dbReference>
<evidence type="ECO:0000256" key="1">
    <source>
        <dbReference type="RuleBase" id="RU341113"/>
    </source>
</evidence>
<dbReference type="Gene3D" id="3.20.20.140">
    <property type="entry name" value="Metal-dependent hydrolases"/>
    <property type="match status" value="1"/>
</dbReference>
<dbReference type="PANTHER" id="PTHR10443:SF12">
    <property type="entry name" value="DIPEPTIDASE"/>
    <property type="match status" value="1"/>
</dbReference>